<evidence type="ECO:0000313" key="2">
    <source>
        <dbReference type="Proteomes" id="UP000765509"/>
    </source>
</evidence>
<sequence>MSLFKSQPIGCKTGPPGEMDFFNMAKVVRNTPRKNFQNAKRDNTIMKLTKKTKELSISPKEKELGPELKITKWSENLKQQPEDVSSEDELSKIIHKSFTNNSESFQILVDGN</sequence>
<accession>A0A9Q3BPU6</accession>
<dbReference type="EMBL" id="AVOT02001941">
    <property type="protein sequence ID" value="MBW0468675.1"/>
    <property type="molecule type" value="Genomic_DNA"/>
</dbReference>
<evidence type="ECO:0000313" key="1">
    <source>
        <dbReference type="EMBL" id="MBW0468675.1"/>
    </source>
</evidence>
<dbReference type="AlphaFoldDB" id="A0A9Q3BPU6"/>
<name>A0A9Q3BPU6_9BASI</name>
<gene>
    <name evidence="1" type="ORF">O181_008390</name>
</gene>
<dbReference type="Proteomes" id="UP000765509">
    <property type="component" value="Unassembled WGS sequence"/>
</dbReference>
<keyword evidence="2" id="KW-1185">Reference proteome</keyword>
<protein>
    <submittedName>
        <fullName evidence="1">Uncharacterized protein</fullName>
    </submittedName>
</protein>
<comment type="caution">
    <text evidence="1">The sequence shown here is derived from an EMBL/GenBank/DDBJ whole genome shotgun (WGS) entry which is preliminary data.</text>
</comment>
<organism evidence="1 2">
    <name type="scientific">Austropuccinia psidii MF-1</name>
    <dbReference type="NCBI Taxonomy" id="1389203"/>
    <lineage>
        <taxon>Eukaryota</taxon>
        <taxon>Fungi</taxon>
        <taxon>Dikarya</taxon>
        <taxon>Basidiomycota</taxon>
        <taxon>Pucciniomycotina</taxon>
        <taxon>Pucciniomycetes</taxon>
        <taxon>Pucciniales</taxon>
        <taxon>Sphaerophragmiaceae</taxon>
        <taxon>Austropuccinia</taxon>
    </lineage>
</organism>
<reference evidence="1" key="1">
    <citation type="submission" date="2021-03" db="EMBL/GenBank/DDBJ databases">
        <title>Draft genome sequence of rust myrtle Austropuccinia psidii MF-1, a brazilian biotype.</title>
        <authorList>
            <person name="Quecine M.C."/>
            <person name="Pachon D.M.R."/>
            <person name="Bonatelli M.L."/>
            <person name="Correr F.H."/>
            <person name="Franceschini L.M."/>
            <person name="Leite T.F."/>
            <person name="Margarido G.R.A."/>
            <person name="Almeida C.A."/>
            <person name="Ferrarezi J.A."/>
            <person name="Labate C.A."/>
        </authorList>
    </citation>
    <scope>NUCLEOTIDE SEQUENCE</scope>
    <source>
        <strain evidence="1">MF-1</strain>
    </source>
</reference>
<proteinExistence type="predicted"/>